<dbReference type="GO" id="GO:0016779">
    <property type="term" value="F:nucleotidyltransferase activity"/>
    <property type="evidence" value="ECO:0007669"/>
    <property type="project" value="InterPro"/>
</dbReference>
<name>A0A8A7K7N9_9FIRM</name>
<dbReference type="EMBL" id="CP046640">
    <property type="protein sequence ID" value="QTL97803.1"/>
    <property type="molecule type" value="Genomic_DNA"/>
</dbReference>
<dbReference type="InterPro" id="IPR002934">
    <property type="entry name" value="Polymerase_NTP_transf_dom"/>
</dbReference>
<dbReference type="Pfam" id="PF01909">
    <property type="entry name" value="NTP_transf_2"/>
    <property type="match status" value="1"/>
</dbReference>
<proteinExistence type="predicted"/>
<dbReference type="PANTHER" id="PTHR43449">
    <property type="entry name" value="NUCLEOTIDYLTRANSFERASE"/>
    <property type="match status" value="1"/>
</dbReference>
<organism evidence="2 3">
    <name type="scientific">Iocasia fonsfrigidae</name>
    <dbReference type="NCBI Taxonomy" id="2682810"/>
    <lineage>
        <taxon>Bacteria</taxon>
        <taxon>Bacillati</taxon>
        <taxon>Bacillota</taxon>
        <taxon>Clostridia</taxon>
        <taxon>Halanaerobiales</taxon>
        <taxon>Halanaerobiaceae</taxon>
        <taxon>Iocasia</taxon>
    </lineage>
</organism>
<dbReference type="PANTHER" id="PTHR43449:SF1">
    <property type="entry name" value="POLYMERASE BETA NUCLEOTIDYLTRANSFERASE DOMAIN-CONTAINING PROTEIN"/>
    <property type="match status" value="1"/>
</dbReference>
<dbReference type="InterPro" id="IPR043519">
    <property type="entry name" value="NT_sf"/>
</dbReference>
<dbReference type="Proteomes" id="UP000665020">
    <property type="component" value="Chromosome"/>
</dbReference>
<dbReference type="AlphaFoldDB" id="A0A8A7K7N9"/>
<keyword evidence="3" id="KW-1185">Reference proteome</keyword>
<gene>
    <name evidence="2" type="ORF">GM661_07275</name>
</gene>
<dbReference type="CDD" id="cd05403">
    <property type="entry name" value="NT_KNTase_like"/>
    <property type="match status" value="1"/>
</dbReference>
<reference evidence="2" key="1">
    <citation type="submission" date="2019-12" db="EMBL/GenBank/DDBJ databases">
        <authorList>
            <person name="zhang j."/>
            <person name="sun C.M."/>
        </authorList>
    </citation>
    <scope>NUCLEOTIDE SEQUENCE</scope>
    <source>
        <strain evidence="2">NS-1</strain>
    </source>
</reference>
<accession>A0A8A7K7N9</accession>
<dbReference type="Gene3D" id="3.30.460.10">
    <property type="entry name" value="Beta Polymerase, domain 2"/>
    <property type="match status" value="1"/>
</dbReference>
<evidence type="ECO:0000313" key="2">
    <source>
        <dbReference type="EMBL" id="QTL97803.1"/>
    </source>
</evidence>
<sequence>MAVANQKISIDIDNLIKKISQEIAAEEIILFGSHAYGIPNEDSDIDLCILSKLNGKRKLDLMRKARKAIIPLTSRPVDLLVYDQNDFYDRANIASTLEFKIKNEGVKVYGQ</sequence>
<evidence type="ECO:0000259" key="1">
    <source>
        <dbReference type="Pfam" id="PF01909"/>
    </source>
</evidence>
<protein>
    <submittedName>
        <fullName evidence="2">Nucleotidyltransferase domain-containing protein</fullName>
    </submittedName>
</protein>
<evidence type="ECO:0000313" key="3">
    <source>
        <dbReference type="Proteomes" id="UP000665020"/>
    </source>
</evidence>
<dbReference type="KEGG" id="ifn:GM661_07275"/>
<feature type="domain" description="Polymerase nucleotidyl transferase" evidence="1">
    <location>
        <begin position="13"/>
        <end position="95"/>
    </location>
</feature>
<dbReference type="SUPFAM" id="SSF81301">
    <property type="entry name" value="Nucleotidyltransferase"/>
    <property type="match status" value="1"/>
</dbReference>